<keyword evidence="2" id="KW-1185">Reference proteome</keyword>
<name>A0ACB9BU14_9ASTR</name>
<organism evidence="1 2">
    <name type="scientific">Smallanthus sonchifolius</name>
    <dbReference type="NCBI Taxonomy" id="185202"/>
    <lineage>
        <taxon>Eukaryota</taxon>
        <taxon>Viridiplantae</taxon>
        <taxon>Streptophyta</taxon>
        <taxon>Embryophyta</taxon>
        <taxon>Tracheophyta</taxon>
        <taxon>Spermatophyta</taxon>
        <taxon>Magnoliopsida</taxon>
        <taxon>eudicotyledons</taxon>
        <taxon>Gunneridae</taxon>
        <taxon>Pentapetalae</taxon>
        <taxon>asterids</taxon>
        <taxon>campanulids</taxon>
        <taxon>Asterales</taxon>
        <taxon>Asteraceae</taxon>
        <taxon>Asteroideae</taxon>
        <taxon>Heliantheae alliance</taxon>
        <taxon>Millerieae</taxon>
        <taxon>Smallanthus</taxon>
    </lineage>
</organism>
<dbReference type="EMBL" id="CM042039">
    <property type="protein sequence ID" value="KAI3725486.1"/>
    <property type="molecule type" value="Genomic_DNA"/>
</dbReference>
<sequence>MSDNIPFEIQEDIIKRFPAQSLVRFRSVSKAWKSLIDSSDFVAQYSVQHQHLLVRYHHDSDKKYLSIAYDDTFPQHKVYLTVPRLVNGGRIIGCTHGLLCVYGHCHNSDTVMAVVWNLSIRKSVGVVVIDGCLYWLATDKITSDRCDNLIISFDMTSEEFTEVNLPDSLAHQTYLNLSMCKLRESLVVLQRDVIETEIVVWMMEDGVPKSFINLFSVNVNLPLASVLGFTKSGVPIVENCGVLVVYEPYSEHRDNFGIQGRSFTFSAYPYVETLLLHDQTYLRVYNDI</sequence>
<reference evidence="2" key="1">
    <citation type="journal article" date="2022" name="Mol. Ecol. Resour.">
        <title>The genomes of chicory, endive, great burdock and yacon provide insights into Asteraceae palaeo-polyploidization history and plant inulin production.</title>
        <authorList>
            <person name="Fan W."/>
            <person name="Wang S."/>
            <person name="Wang H."/>
            <person name="Wang A."/>
            <person name="Jiang F."/>
            <person name="Liu H."/>
            <person name="Zhao H."/>
            <person name="Xu D."/>
            <person name="Zhang Y."/>
        </authorList>
    </citation>
    <scope>NUCLEOTIDE SEQUENCE [LARGE SCALE GENOMIC DNA]</scope>
    <source>
        <strain evidence="2">cv. Yunnan</strain>
    </source>
</reference>
<evidence type="ECO:0000313" key="2">
    <source>
        <dbReference type="Proteomes" id="UP001056120"/>
    </source>
</evidence>
<proteinExistence type="predicted"/>
<dbReference type="Proteomes" id="UP001056120">
    <property type="component" value="Linkage Group LG22"/>
</dbReference>
<accession>A0ACB9BU14</accession>
<comment type="caution">
    <text evidence="1">The sequence shown here is derived from an EMBL/GenBank/DDBJ whole genome shotgun (WGS) entry which is preliminary data.</text>
</comment>
<gene>
    <name evidence="1" type="ORF">L1987_65274</name>
</gene>
<evidence type="ECO:0000313" key="1">
    <source>
        <dbReference type="EMBL" id="KAI3725486.1"/>
    </source>
</evidence>
<protein>
    <submittedName>
        <fullName evidence="1">Uncharacterized protein</fullName>
    </submittedName>
</protein>
<reference evidence="1 2" key="2">
    <citation type="journal article" date="2022" name="Mol. Ecol. Resour.">
        <title>The genomes of chicory, endive, great burdock and yacon provide insights into Asteraceae paleo-polyploidization history and plant inulin production.</title>
        <authorList>
            <person name="Fan W."/>
            <person name="Wang S."/>
            <person name="Wang H."/>
            <person name="Wang A."/>
            <person name="Jiang F."/>
            <person name="Liu H."/>
            <person name="Zhao H."/>
            <person name="Xu D."/>
            <person name="Zhang Y."/>
        </authorList>
    </citation>
    <scope>NUCLEOTIDE SEQUENCE [LARGE SCALE GENOMIC DNA]</scope>
    <source>
        <strain evidence="2">cv. Yunnan</strain>
        <tissue evidence="1">Leaves</tissue>
    </source>
</reference>